<feature type="transmembrane region" description="Helical" evidence="9">
    <location>
        <begin position="48"/>
        <end position="66"/>
    </location>
</feature>
<feature type="transmembrane region" description="Helical" evidence="9">
    <location>
        <begin position="128"/>
        <end position="152"/>
    </location>
</feature>
<reference evidence="11 12" key="1">
    <citation type="submission" date="2023-05" db="EMBL/GenBank/DDBJ databases">
        <title>Pseudodonghicola sp. nov.</title>
        <authorList>
            <person name="Huang J."/>
        </authorList>
    </citation>
    <scope>NUCLEOTIDE SEQUENCE [LARGE SCALE GENOMIC DNA]</scope>
    <source>
        <strain evidence="11 12">IC7</strain>
    </source>
</reference>
<proteinExistence type="inferred from homology"/>
<evidence type="ECO:0000313" key="11">
    <source>
        <dbReference type="EMBL" id="MDK3018639.1"/>
    </source>
</evidence>
<name>A0ABT7F202_9RHOB</name>
<protein>
    <recommendedName>
        <fullName evidence="9">TRAP transporter small permease protein</fullName>
    </recommendedName>
</protein>
<organism evidence="11 12">
    <name type="scientific">Pseudodonghicola flavimaris</name>
    <dbReference type="NCBI Taxonomy" id="3050036"/>
    <lineage>
        <taxon>Bacteria</taxon>
        <taxon>Pseudomonadati</taxon>
        <taxon>Pseudomonadota</taxon>
        <taxon>Alphaproteobacteria</taxon>
        <taxon>Rhodobacterales</taxon>
        <taxon>Paracoccaceae</taxon>
        <taxon>Pseudodonghicola</taxon>
    </lineage>
</organism>
<evidence type="ECO:0000256" key="7">
    <source>
        <dbReference type="ARBA" id="ARBA00023136"/>
    </source>
</evidence>
<evidence type="ECO:0000256" key="1">
    <source>
        <dbReference type="ARBA" id="ARBA00004429"/>
    </source>
</evidence>
<accession>A0ABT7F202</accession>
<feature type="transmembrane region" description="Helical" evidence="9">
    <location>
        <begin position="87"/>
        <end position="108"/>
    </location>
</feature>
<evidence type="ECO:0000313" key="12">
    <source>
        <dbReference type="Proteomes" id="UP001243757"/>
    </source>
</evidence>
<dbReference type="PANTHER" id="PTHR35011:SF2">
    <property type="entry name" value="2,3-DIKETO-L-GULONATE TRAP TRANSPORTER SMALL PERMEASE PROTEIN YIAM"/>
    <property type="match status" value="1"/>
</dbReference>
<feature type="domain" description="Tripartite ATP-independent periplasmic transporters DctQ component" evidence="10">
    <location>
        <begin position="24"/>
        <end position="152"/>
    </location>
</feature>
<keyword evidence="7 9" id="KW-0472">Membrane</keyword>
<dbReference type="Pfam" id="PF04290">
    <property type="entry name" value="DctQ"/>
    <property type="match status" value="1"/>
</dbReference>
<evidence type="ECO:0000256" key="3">
    <source>
        <dbReference type="ARBA" id="ARBA00022475"/>
    </source>
</evidence>
<keyword evidence="2 9" id="KW-0813">Transport</keyword>
<dbReference type="EMBL" id="JASNJD010000009">
    <property type="protein sequence ID" value="MDK3018639.1"/>
    <property type="molecule type" value="Genomic_DNA"/>
</dbReference>
<keyword evidence="6 9" id="KW-1133">Transmembrane helix</keyword>
<gene>
    <name evidence="11" type="ORF">QO033_13230</name>
</gene>
<evidence type="ECO:0000256" key="9">
    <source>
        <dbReference type="RuleBase" id="RU369079"/>
    </source>
</evidence>
<sequence length="169" mass="18163">MLLRLIDRIMEVVLSVSAAILLLIAVLTFVSVLMRYLFVMPIPDHYDISRLTMAVLIGWGTAYCFARDSHIDVDLLTALLPVRGQRGLWGVTSLLSLGFLAAVAVLLWRHGLALRASGEGTFDLGLPVWPWILATSAGFGAGALTLLLRLVAACCSPGAGRHREAAHGS</sequence>
<keyword evidence="5 9" id="KW-0812">Transmembrane</keyword>
<dbReference type="Proteomes" id="UP001243757">
    <property type="component" value="Unassembled WGS sequence"/>
</dbReference>
<evidence type="ECO:0000256" key="8">
    <source>
        <dbReference type="ARBA" id="ARBA00038436"/>
    </source>
</evidence>
<comment type="subcellular location">
    <subcellularLocation>
        <location evidence="1 9">Cell inner membrane</location>
        <topology evidence="1 9">Multi-pass membrane protein</topology>
    </subcellularLocation>
</comment>
<feature type="transmembrane region" description="Helical" evidence="9">
    <location>
        <begin position="12"/>
        <end position="36"/>
    </location>
</feature>
<keyword evidence="3" id="KW-1003">Cell membrane</keyword>
<comment type="function">
    <text evidence="9">Part of the tripartite ATP-independent periplasmic (TRAP) transport system.</text>
</comment>
<evidence type="ECO:0000256" key="4">
    <source>
        <dbReference type="ARBA" id="ARBA00022519"/>
    </source>
</evidence>
<dbReference type="InterPro" id="IPR007387">
    <property type="entry name" value="TRAP_DctQ"/>
</dbReference>
<comment type="similarity">
    <text evidence="8 9">Belongs to the TRAP transporter small permease family.</text>
</comment>
<dbReference type="InterPro" id="IPR055348">
    <property type="entry name" value="DctQ"/>
</dbReference>
<dbReference type="RefSeq" id="WP_284481455.1">
    <property type="nucleotide sequence ID" value="NZ_JASNJD010000009.1"/>
</dbReference>
<evidence type="ECO:0000256" key="6">
    <source>
        <dbReference type="ARBA" id="ARBA00022989"/>
    </source>
</evidence>
<keyword evidence="4 9" id="KW-0997">Cell inner membrane</keyword>
<evidence type="ECO:0000256" key="5">
    <source>
        <dbReference type="ARBA" id="ARBA00022692"/>
    </source>
</evidence>
<dbReference type="PANTHER" id="PTHR35011">
    <property type="entry name" value="2,3-DIKETO-L-GULONATE TRAP TRANSPORTER SMALL PERMEASE PROTEIN YIAM"/>
    <property type="match status" value="1"/>
</dbReference>
<comment type="caution">
    <text evidence="11">The sequence shown here is derived from an EMBL/GenBank/DDBJ whole genome shotgun (WGS) entry which is preliminary data.</text>
</comment>
<evidence type="ECO:0000259" key="10">
    <source>
        <dbReference type="Pfam" id="PF04290"/>
    </source>
</evidence>
<comment type="subunit">
    <text evidence="9">The complex comprises the extracytoplasmic solute receptor protein and the two transmembrane proteins.</text>
</comment>
<evidence type="ECO:0000256" key="2">
    <source>
        <dbReference type="ARBA" id="ARBA00022448"/>
    </source>
</evidence>
<keyword evidence="12" id="KW-1185">Reference proteome</keyword>